<feature type="non-terminal residue" evidence="2">
    <location>
        <position position="1"/>
    </location>
</feature>
<name>A0A6V8P9S7_9ACTN</name>
<accession>A0A6V8P9S7</accession>
<proteinExistence type="predicted"/>
<gene>
    <name evidence="2" type="ORF">HKBW3S33_02434</name>
</gene>
<protein>
    <submittedName>
        <fullName evidence="2">Uncharacterized protein</fullName>
    </submittedName>
</protein>
<dbReference type="AlphaFoldDB" id="A0A6V8P9S7"/>
<dbReference type="Proteomes" id="UP000591948">
    <property type="component" value="Unassembled WGS sequence"/>
</dbReference>
<evidence type="ECO:0000313" key="3">
    <source>
        <dbReference type="Proteomes" id="UP000591948"/>
    </source>
</evidence>
<evidence type="ECO:0000313" key="2">
    <source>
        <dbReference type="EMBL" id="GFP29018.1"/>
    </source>
</evidence>
<sequence>QAKKDRPNADPEIMKVPRKDEGPLVV</sequence>
<reference evidence="2 3" key="1">
    <citation type="journal article" date="2020" name="Front. Microbiol.">
        <title>Single-cell genomics of novel Actinobacteria with the Wood-Ljungdahl pathway discovered in a serpentinizing system.</title>
        <authorList>
            <person name="Merino N."/>
            <person name="Kawai M."/>
            <person name="Boyd E.S."/>
            <person name="Colman D.R."/>
            <person name="McGlynn S.E."/>
            <person name="Nealson K.H."/>
            <person name="Kurokawa K."/>
            <person name="Hongoh Y."/>
        </authorList>
    </citation>
    <scope>NUCLEOTIDE SEQUENCE [LARGE SCALE GENOMIC DNA]</scope>
    <source>
        <strain evidence="2 3">S33</strain>
    </source>
</reference>
<keyword evidence="3" id="KW-1185">Reference proteome</keyword>
<organism evidence="2 3">
    <name type="scientific">Candidatus Hakubella thermalkaliphila</name>
    <dbReference type="NCBI Taxonomy" id="2754717"/>
    <lineage>
        <taxon>Bacteria</taxon>
        <taxon>Bacillati</taxon>
        <taxon>Actinomycetota</taxon>
        <taxon>Actinomycetota incertae sedis</taxon>
        <taxon>Candidatus Hakubellales</taxon>
        <taxon>Candidatus Hakubellaceae</taxon>
        <taxon>Candidatus Hakubella</taxon>
    </lineage>
</organism>
<comment type="caution">
    <text evidence="2">The sequence shown here is derived from an EMBL/GenBank/DDBJ whole genome shotgun (WGS) entry which is preliminary data.</text>
</comment>
<evidence type="ECO:0000256" key="1">
    <source>
        <dbReference type="SAM" id="MobiDB-lite"/>
    </source>
</evidence>
<dbReference type="EMBL" id="BLRY01000577">
    <property type="protein sequence ID" value="GFP29018.1"/>
    <property type="molecule type" value="Genomic_DNA"/>
</dbReference>
<feature type="region of interest" description="Disordered" evidence="1">
    <location>
        <begin position="1"/>
        <end position="26"/>
    </location>
</feature>